<organism evidence="2 3">
    <name type="scientific">Entomortierella chlamydospora</name>
    <dbReference type="NCBI Taxonomy" id="101097"/>
    <lineage>
        <taxon>Eukaryota</taxon>
        <taxon>Fungi</taxon>
        <taxon>Fungi incertae sedis</taxon>
        <taxon>Mucoromycota</taxon>
        <taxon>Mortierellomycotina</taxon>
        <taxon>Mortierellomycetes</taxon>
        <taxon>Mortierellales</taxon>
        <taxon>Mortierellaceae</taxon>
        <taxon>Entomortierella</taxon>
    </lineage>
</organism>
<evidence type="ECO:0000313" key="2">
    <source>
        <dbReference type="EMBL" id="KAG0021429.1"/>
    </source>
</evidence>
<dbReference type="EMBL" id="JAAAID010000159">
    <property type="protein sequence ID" value="KAG0021429.1"/>
    <property type="molecule type" value="Genomic_DNA"/>
</dbReference>
<proteinExistence type="predicted"/>
<feature type="region of interest" description="Disordered" evidence="1">
    <location>
        <begin position="42"/>
        <end position="61"/>
    </location>
</feature>
<comment type="caution">
    <text evidence="2">The sequence shown here is derived from an EMBL/GenBank/DDBJ whole genome shotgun (WGS) entry which is preliminary data.</text>
</comment>
<evidence type="ECO:0000313" key="3">
    <source>
        <dbReference type="Proteomes" id="UP000703661"/>
    </source>
</evidence>
<evidence type="ECO:0000256" key="1">
    <source>
        <dbReference type="SAM" id="MobiDB-lite"/>
    </source>
</evidence>
<gene>
    <name evidence="2" type="ORF">BGZ80_002397</name>
</gene>
<feature type="compositionally biased region" description="Acidic residues" evidence="1">
    <location>
        <begin position="43"/>
        <end position="61"/>
    </location>
</feature>
<name>A0A9P6N192_9FUNG</name>
<protein>
    <submittedName>
        <fullName evidence="2">Uncharacterized protein</fullName>
    </submittedName>
</protein>
<accession>A0A9P6N192</accession>
<sequence>MDSAIEVLTKNLENGGYFRQANPNDFDAEDFKGFDDKRRALSEVEDDNDETSNEIGDDTDDLSLPLFTDEDRKTLADTYLELPDNKVILPSGKVLEDVYFLRNVDDATIKDMFTPADWAFIMKEQEMPVSLSDQDVAKILERFRRVDSIGTIMSLLQERHPRFGKGSLWSETRPEMDIR</sequence>
<dbReference type="AlphaFoldDB" id="A0A9P6N192"/>
<keyword evidence="3" id="KW-1185">Reference proteome</keyword>
<reference evidence="2" key="1">
    <citation type="journal article" date="2020" name="Fungal Divers.">
        <title>Resolving the Mortierellaceae phylogeny through synthesis of multi-gene phylogenetics and phylogenomics.</title>
        <authorList>
            <person name="Vandepol N."/>
            <person name="Liber J."/>
            <person name="Desiro A."/>
            <person name="Na H."/>
            <person name="Kennedy M."/>
            <person name="Barry K."/>
            <person name="Grigoriev I.V."/>
            <person name="Miller A.N."/>
            <person name="O'Donnell K."/>
            <person name="Stajich J.E."/>
            <person name="Bonito G."/>
        </authorList>
    </citation>
    <scope>NUCLEOTIDE SEQUENCE</scope>
    <source>
        <strain evidence="2">NRRL 2769</strain>
    </source>
</reference>
<dbReference type="Proteomes" id="UP000703661">
    <property type="component" value="Unassembled WGS sequence"/>
</dbReference>